<feature type="transmembrane region" description="Helical" evidence="6">
    <location>
        <begin position="288"/>
        <end position="307"/>
    </location>
</feature>
<comment type="caution">
    <text evidence="7">The sequence shown here is derived from an EMBL/GenBank/DDBJ whole genome shotgun (WGS) entry which is preliminary data.</text>
</comment>
<sequence length="386" mass="42918">MAEQKRAKTSIWRTVSHIDLTTILSLLILAALSYASILGAHTGGGEAWKQLLWFALGMAVLFATVFIDDTLVYRASYPLYVVGLLLLLILFVTVPKTEEVIRSFTLPGGVKFQPAEIMKVFAALAFARWLADREEKGVPPRSVRDLVPLFTLWGVPFVLIAVQPDLGTAIVLTVLFASILFVALDRKLLAKVFLLGGLGVGGVVGLYFFAPQVFFKIVKEYQWRRITAFLQEPTFPASDEQFQLVNSLLAIGSGGVWGKGWLSEANLTYNHWVPEAHTDFVFSVYGESFGFVGAAFLLVVYFLLFYRVVQMSLEMEKPFARYATTGFLGMLVFQVFENIGMTVGIMPITGITLPFLSYGGSSLVTNFFTMGLILGFYVRRKRLSFV</sequence>
<evidence type="ECO:0000256" key="5">
    <source>
        <dbReference type="ARBA" id="ARBA00023136"/>
    </source>
</evidence>
<evidence type="ECO:0000256" key="4">
    <source>
        <dbReference type="ARBA" id="ARBA00022989"/>
    </source>
</evidence>
<dbReference type="PANTHER" id="PTHR30474:SF1">
    <property type="entry name" value="PEPTIDOGLYCAN GLYCOSYLTRANSFERASE MRDB"/>
    <property type="match status" value="1"/>
</dbReference>
<evidence type="ECO:0000256" key="1">
    <source>
        <dbReference type="ARBA" id="ARBA00004141"/>
    </source>
</evidence>
<feature type="transmembrane region" description="Helical" evidence="6">
    <location>
        <begin position="51"/>
        <end position="68"/>
    </location>
</feature>
<dbReference type="GO" id="GO:0032153">
    <property type="term" value="C:cell division site"/>
    <property type="evidence" value="ECO:0007669"/>
    <property type="project" value="TreeGrafter"/>
</dbReference>
<dbReference type="GO" id="GO:0051301">
    <property type="term" value="P:cell division"/>
    <property type="evidence" value="ECO:0007669"/>
    <property type="project" value="InterPro"/>
</dbReference>
<gene>
    <name evidence="7" type="ORF">BLITH_1037</name>
</gene>
<keyword evidence="4 6" id="KW-1133">Transmembrane helix</keyword>
<dbReference type="AlphaFoldDB" id="A0A2T5G7B2"/>
<feature type="transmembrane region" description="Helical" evidence="6">
    <location>
        <begin position="192"/>
        <end position="210"/>
    </location>
</feature>
<reference evidence="7 8" key="1">
    <citation type="submission" date="2017-08" db="EMBL/GenBank/DDBJ databases">
        <title>Burning lignite coal seam in the remote Altai Mountains harbors a hydrogen-driven thermophilic microbial community.</title>
        <authorList>
            <person name="Kadnikov V.V."/>
            <person name="Mardanov A.V."/>
            <person name="Ivasenko D."/>
            <person name="Beletsky A.V."/>
            <person name="Karnachuk O.V."/>
            <person name="Ravin N.V."/>
        </authorList>
    </citation>
    <scope>NUCLEOTIDE SEQUENCE [LARGE SCALE GENOMIC DNA]</scope>
    <source>
        <strain evidence="7">AL31</strain>
    </source>
</reference>
<dbReference type="GO" id="GO:0005886">
    <property type="term" value="C:plasma membrane"/>
    <property type="evidence" value="ECO:0007669"/>
    <property type="project" value="TreeGrafter"/>
</dbReference>
<feature type="transmembrane region" description="Helical" evidence="6">
    <location>
        <begin position="356"/>
        <end position="378"/>
    </location>
</feature>
<dbReference type="Proteomes" id="UP000244016">
    <property type="component" value="Unassembled WGS sequence"/>
</dbReference>
<evidence type="ECO:0000313" key="7">
    <source>
        <dbReference type="EMBL" id="PTQ52070.1"/>
    </source>
</evidence>
<dbReference type="InterPro" id="IPR001182">
    <property type="entry name" value="FtsW/RodA"/>
</dbReference>
<feature type="transmembrane region" description="Helical" evidence="6">
    <location>
        <begin position="168"/>
        <end position="185"/>
    </location>
</feature>
<keyword evidence="3" id="KW-0133">Cell shape</keyword>
<evidence type="ECO:0000256" key="2">
    <source>
        <dbReference type="ARBA" id="ARBA00022692"/>
    </source>
</evidence>
<dbReference type="Pfam" id="PF01098">
    <property type="entry name" value="FTSW_RODA_SPOVE"/>
    <property type="match status" value="1"/>
</dbReference>
<accession>A0A2T5G7B2</accession>
<dbReference type="PANTHER" id="PTHR30474">
    <property type="entry name" value="CELL CYCLE PROTEIN"/>
    <property type="match status" value="1"/>
</dbReference>
<keyword evidence="5 6" id="KW-0472">Membrane</keyword>
<protein>
    <submittedName>
        <fullName evidence="7">Rod shape-determining protein RodA</fullName>
    </submittedName>
</protein>
<organism evidence="7 8">
    <name type="scientific">Brockia lithotrophica</name>
    <dbReference type="NCBI Taxonomy" id="933949"/>
    <lineage>
        <taxon>Bacteria</taxon>
        <taxon>Bacillati</taxon>
        <taxon>Bacillota</taxon>
        <taxon>Bacilli</taxon>
        <taxon>Bacillales</taxon>
        <taxon>Bacillales Family X. Incertae Sedis</taxon>
        <taxon>Brockia</taxon>
    </lineage>
</organism>
<keyword evidence="2 6" id="KW-0812">Transmembrane</keyword>
<evidence type="ECO:0000313" key="8">
    <source>
        <dbReference type="Proteomes" id="UP000244016"/>
    </source>
</evidence>
<evidence type="ECO:0000256" key="6">
    <source>
        <dbReference type="SAM" id="Phobius"/>
    </source>
</evidence>
<proteinExistence type="predicted"/>
<dbReference type="EMBL" id="PEBW01000003">
    <property type="protein sequence ID" value="PTQ52070.1"/>
    <property type="molecule type" value="Genomic_DNA"/>
</dbReference>
<comment type="subcellular location">
    <subcellularLocation>
        <location evidence="1">Membrane</location>
        <topology evidence="1">Multi-pass membrane protein</topology>
    </subcellularLocation>
</comment>
<feature type="transmembrane region" description="Helical" evidence="6">
    <location>
        <begin position="319"/>
        <end position="336"/>
    </location>
</feature>
<dbReference type="GO" id="GO:0015648">
    <property type="term" value="F:lipid-linked peptidoglycan transporter activity"/>
    <property type="evidence" value="ECO:0007669"/>
    <property type="project" value="TreeGrafter"/>
</dbReference>
<dbReference type="GO" id="GO:0008360">
    <property type="term" value="P:regulation of cell shape"/>
    <property type="evidence" value="ECO:0007669"/>
    <property type="project" value="UniProtKB-KW"/>
</dbReference>
<name>A0A2T5G7B2_9BACL</name>
<feature type="transmembrane region" description="Helical" evidence="6">
    <location>
        <begin position="75"/>
        <end position="94"/>
    </location>
</feature>
<dbReference type="InterPro" id="IPR018365">
    <property type="entry name" value="Cell_cycle_FtsW-rel_CS"/>
</dbReference>
<dbReference type="PROSITE" id="PS00428">
    <property type="entry name" value="FTSW_RODA_SPOVE"/>
    <property type="match status" value="1"/>
</dbReference>
<evidence type="ECO:0000256" key="3">
    <source>
        <dbReference type="ARBA" id="ARBA00022960"/>
    </source>
</evidence>